<evidence type="ECO:0000256" key="5">
    <source>
        <dbReference type="ARBA" id="ARBA00022741"/>
    </source>
</evidence>
<dbReference type="Pfam" id="PF00005">
    <property type="entry name" value="ABC_tran"/>
    <property type="match status" value="1"/>
</dbReference>
<feature type="transmembrane region" description="Helical" evidence="10">
    <location>
        <begin position="171"/>
        <end position="189"/>
    </location>
</feature>
<dbReference type="PANTHER" id="PTHR43394:SF1">
    <property type="entry name" value="ATP-BINDING CASSETTE SUB-FAMILY B MEMBER 10, MITOCHONDRIAL"/>
    <property type="match status" value="1"/>
</dbReference>
<name>A0A844CBK4_9LACT</name>
<dbReference type="SMART" id="SM00382">
    <property type="entry name" value="AAA"/>
    <property type="match status" value="1"/>
</dbReference>
<keyword evidence="3" id="KW-1003">Cell membrane</keyword>
<comment type="subcellular location">
    <subcellularLocation>
        <location evidence="1">Cell membrane</location>
        <topology evidence="1">Multi-pass membrane protein</topology>
    </subcellularLocation>
</comment>
<dbReference type="CDD" id="cd03254">
    <property type="entry name" value="ABCC_Glucan_exporter_like"/>
    <property type="match status" value="1"/>
</dbReference>
<evidence type="ECO:0000256" key="8">
    <source>
        <dbReference type="ARBA" id="ARBA00023136"/>
    </source>
</evidence>
<gene>
    <name evidence="13" type="ORF">GF867_09550</name>
</gene>
<evidence type="ECO:0000256" key="1">
    <source>
        <dbReference type="ARBA" id="ARBA00004651"/>
    </source>
</evidence>
<comment type="caution">
    <text evidence="13">The sequence shown here is derived from an EMBL/GenBank/DDBJ whole genome shotgun (WGS) entry which is preliminary data.</text>
</comment>
<keyword evidence="5" id="KW-0547">Nucleotide-binding</keyword>
<dbReference type="EMBL" id="WJQT01000014">
    <property type="protein sequence ID" value="MRJ47807.1"/>
    <property type="molecule type" value="Genomic_DNA"/>
</dbReference>
<feature type="transmembrane region" description="Helical" evidence="10">
    <location>
        <begin position="43"/>
        <end position="61"/>
    </location>
</feature>
<evidence type="ECO:0000256" key="4">
    <source>
        <dbReference type="ARBA" id="ARBA00022692"/>
    </source>
</evidence>
<proteinExistence type="predicted"/>
<evidence type="ECO:0000256" key="6">
    <source>
        <dbReference type="ARBA" id="ARBA00022840"/>
    </source>
</evidence>
<dbReference type="Gene3D" id="1.20.1560.10">
    <property type="entry name" value="ABC transporter type 1, transmembrane domain"/>
    <property type="match status" value="1"/>
</dbReference>
<protein>
    <submittedName>
        <fullName evidence="13">ATP-binding cassette domain-containing protein</fullName>
    </submittedName>
</protein>
<keyword evidence="6 13" id="KW-0067">ATP-binding</keyword>
<dbReference type="InterPro" id="IPR027417">
    <property type="entry name" value="P-loop_NTPase"/>
</dbReference>
<evidence type="ECO:0000313" key="13">
    <source>
        <dbReference type="EMBL" id="MRJ47807.1"/>
    </source>
</evidence>
<dbReference type="Gene3D" id="3.40.50.300">
    <property type="entry name" value="P-loop containing nucleotide triphosphate hydrolases"/>
    <property type="match status" value="1"/>
</dbReference>
<dbReference type="InterPro" id="IPR003439">
    <property type="entry name" value="ABC_transporter-like_ATP-bd"/>
</dbReference>
<dbReference type="Proteomes" id="UP000440066">
    <property type="component" value="Unassembled WGS sequence"/>
</dbReference>
<dbReference type="PROSITE" id="PS50929">
    <property type="entry name" value="ABC_TM1F"/>
    <property type="match status" value="1"/>
</dbReference>
<feature type="transmembrane region" description="Helical" evidence="10">
    <location>
        <begin position="195"/>
        <end position="214"/>
    </location>
</feature>
<dbReference type="InterPro" id="IPR039421">
    <property type="entry name" value="Type_1_exporter"/>
</dbReference>
<dbReference type="GO" id="GO:0005524">
    <property type="term" value="F:ATP binding"/>
    <property type="evidence" value="ECO:0007669"/>
    <property type="project" value="UniProtKB-KW"/>
</dbReference>
<dbReference type="Pfam" id="PF00664">
    <property type="entry name" value="ABC_membrane"/>
    <property type="match status" value="1"/>
</dbReference>
<evidence type="ECO:0000256" key="3">
    <source>
        <dbReference type="ARBA" id="ARBA00022475"/>
    </source>
</evidence>
<dbReference type="GO" id="GO:0016887">
    <property type="term" value="F:ATP hydrolysis activity"/>
    <property type="evidence" value="ECO:0007669"/>
    <property type="project" value="InterPro"/>
</dbReference>
<dbReference type="AlphaFoldDB" id="A0A844CBK4"/>
<dbReference type="InterPro" id="IPR011527">
    <property type="entry name" value="ABC1_TM_dom"/>
</dbReference>
<feature type="region of interest" description="Disordered" evidence="9">
    <location>
        <begin position="1"/>
        <end position="24"/>
    </location>
</feature>
<dbReference type="CDD" id="cd18547">
    <property type="entry name" value="ABC_6TM_Tm288_like"/>
    <property type="match status" value="1"/>
</dbReference>
<dbReference type="GO" id="GO:0015421">
    <property type="term" value="F:ABC-type oligopeptide transporter activity"/>
    <property type="evidence" value="ECO:0007669"/>
    <property type="project" value="TreeGrafter"/>
</dbReference>
<keyword evidence="8 10" id="KW-0472">Membrane</keyword>
<dbReference type="InterPro" id="IPR017871">
    <property type="entry name" value="ABC_transporter-like_CS"/>
</dbReference>
<keyword evidence="7 10" id="KW-1133">Transmembrane helix</keyword>
<feature type="domain" description="ABC transmembrane type-1" evidence="12">
    <location>
        <begin position="46"/>
        <end position="338"/>
    </location>
</feature>
<dbReference type="SUPFAM" id="SSF52540">
    <property type="entry name" value="P-loop containing nucleoside triphosphate hydrolases"/>
    <property type="match status" value="1"/>
</dbReference>
<dbReference type="InterPro" id="IPR036640">
    <property type="entry name" value="ABC1_TM_sf"/>
</dbReference>
<dbReference type="FunFam" id="1.20.1560.10:FF:000011">
    <property type="entry name" value="Multidrug ABC transporter ATP-binding protein"/>
    <property type="match status" value="1"/>
</dbReference>
<dbReference type="SUPFAM" id="SSF90123">
    <property type="entry name" value="ABC transporter transmembrane region"/>
    <property type="match status" value="1"/>
</dbReference>
<organism evidence="13 14">
    <name type="scientific">Fundicoccus ignavus</name>
    <dbReference type="NCBI Taxonomy" id="2664442"/>
    <lineage>
        <taxon>Bacteria</taxon>
        <taxon>Bacillati</taxon>
        <taxon>Bacillota</taxon>
        <taxon>Bacilli</taxon>
        <taxon>Lactobacillales</taxon>
        <taxon>Aerococcaceae</taxon>
        <taxon>Fundicoccus</taxon>
    </lineage>
</organism>
<dbReference type="PROSITE" id="PS00211">
    <property type="entry name" value="ABC_TRANSPORTER_1"/>
    <property type="match status" value="1"/>
</dbReference>
<dbReference type="RefSeq" id="WP_153832873.1">
    <property type="nucleotide sequence ID" value="NZ_WJQT01000014.1"/>
</dbReference>
<dbReference type="GO" id="GO:0005886">
    <property type="term" value="C:plasma membrane"/>
    <property type="evidence" value="ECO:0007669"/>
    <property type="project" value="UniProtKB-SubCell"/>
</dbReference>
<feature type="domain" description="ABC transporter" evidence="11">
    <location>
        <begin position="372"/>
        <end position="606"/>
    </location>
</feature>
<evidence type="ECO:0000256" key="7">
    <source>
        <dbReference type="ARBA" id="ARBA00022989"/>
    </source>
</evidence>
<reference evidence="13 14" key="1">
    <citation type="submission" date="2019-11" db="EMBL/GenBank/DDBJ databases">
        <title>Characterisation of Fundicoccus ignavus gen. nov. sp. nov., a novel genus of the family Aerococcaceae from bulk tank milk.</title>
        <authorList>
            <person name="Siebert A."/>
            <person name="Huptas C."/>
            <person name="Wenning M."/>
            <person name="Scherer S."/>
            <person name="Doll E.V."/>
        </authorList>
    </citation>
    <scope>NUCLEOTIDE SEQUENCE [LARGE SCALE GENOMIC DNA]</scope>
    <source>
        <strain evidence="13 14">DSM 109652</strain>
    </source>
</reference>
<dbReference type="PANTHER" id="PTHR43394">
    <property type="entry name" value="ATP-DEPENDENT PERMEASE MDL1, MITOCHONDRIAL"/>
    <property type="match status" value="1"/>
</dbReference>
<feature type="transmembrane region" description="Helical" evidence="10">
    <location>
        <begin position="95"/>
        <end position="120"/>
    </location>
</feature>
<evidence type="ECO:0000259" key="11">
    <source>
        <dbReference type="PROSITE" id="PS50893"/>
    </source>
</evidence>
<dbReference type="PROSITE" id="PS50893">
    <property type="entry name" value="ABC_TRANSPORTER_2"/>
    <property type="match status" value="1"/>
</dbReference>
<sequence length="611" mass="67925">MSQENKGKTSSGPGSRQPGVVGKPKDFMGSISRIAKEIFSHKWKMLIVILTTILSVVFSILGPKALGSATTELFNGIVRQTQGTGSIDFTAIGRILMYVILLYVVSTVFGAVQGYIMATVSETVTYDLRKNMIAKINRMPMSYFESRPYGEILSRINNDVDTLGQTLSQGVTQLLTSVLTMVGIAGIMLTMNWVLAIVVMLTVPISIAVIRFIMNRSQKYFRSQQKSVGIINGQVEEVYSGHQIVKAYNQEAQTAKKFMVENEKLRESAWKSQFFSGILFPFMRFLGSLGYVAVVLVGAYMVMIGAMNVGDIQAFTQYVNRFTQPISQLAQIVSMMQTMAAAGERIFEFLDETEESQTDGEILNISDIEGAIEFENVAFGYNPDQRIINDFSAKVQPGQKVALVGPTGAGKTTVVKLLMRFYDVNYGSIRIDQQPTTKFSRQSYQQAMAMVLQDTWLFKGSIMENIRYGRLDATDEEVIEAAKAARVHHFIKQLPGAYKFEINEEASNVSQGQKQLLTIARAILADRPILILDEATSSVDTRTEILIQEAMDELMKGRTSFVIAHRLSTIKGADLILYMEQGDIVEQGNHETLIAKNGRYANLYNSQFATA</sequence>
<keyword evidence="2" id="KW-0813">Transport</keyword>
<feature type="transmembrane region" description="Helical" evidence="10">
    <location>
        <begin position="274"/>
        <end position="303"/>
    </location>
</feature>
<feature type="compositionally biased region" description="Polar residues" evidence="9">
    <location>
        <begin position="1"/>
        <end position="14"/>
    </location>
</feature>
<evidence type="ECO:0000256" key="9">
    <source>
        <dbReference type="SAM" id="MobiDB-lite"/>
    </source>
</evidence>
<evidence type="ECO:0000259" key="12">
    <source>
        <dbReference type="PROSITE" id="PS50929"/>
    </source>
</evidence>
<evidence type="ECO:0000313" key="14">
    <source>
        <dbReference type="Proteomes" id="UP000440066"/>
    </source>
</evidence>
<keyword evidence="4 10" id="KW-0812">Transmembrane</keyword>
<accession>A0A844CBK4</accession>
<dbReference type="FunFam" id="3.40.50.300:FF:000287">
    <property type="entry name" value="Multidrug ABC transporter ATP-binding protein"/>
    <property type="match status" value="1"/>
</dbReference>
<evidence type="ECO:0000256" key="10">
    <source>
        <dbReference type="SAM" id="Phobius"/>
    </source>
</evidence>
<evidence type="ECO:0000256" key="2">
    <source>
        <dbReference type="ARBA" id="ARBA00022448"/>
    </source>
</evidence>
<dbReference type="InterPro" id="IPR003593">
    <property type="entry name" value="AAA+_ATPase"/>
</dbReference>